<dbReference type="GO" id="GO:0016646">
    <property type="term" value="F:oxidoreductase activity, acting on the CH-NH group of donors, NAD or NADP as acceptor"/>
    <property type="evidence" value="ECO:0007669"/>
    <property type="project" value="TreeGrafter"/>
</dbReference>
<dbReference type="Pfam" id="PF13460">
    <property type="entry name" value="NAD_binding_10"/>
    <property type="match status" value="1"/>
</dbReference>
<dbReference type="InterPro" id="IPR016040">
    <property type="entry name" value="NAD(P)-bd_dom"/>
</dbReference>
<keyword evidence="4" id="KW-1185">Reference proteome</keyword>
<accession>A0AAV9ND43</accession>
<dbReference type="AlphaFoldDB" id="A0AAV9ND43"/>
<dbReference type="Gene3D" id="3.40.50.720">
    <property type="entry name" value="NAD(P)-binding Rossmann-like Domain"/>
    <property type="match status" value="1"/>
</dbReference>
<dbReference type="EMBL" id="JAVRRD010000010">
    <property type="protein sequence ID" value="KAK5054417.1"/>
    <property type="molecule type" value="Genomic_DNA"/>
</dbReference>
<dbReference type="SUPFAM" id="SSF51735">
    <property type="entry name" value="NAD(P)-binding Rossmann-fold domains"/>
    <property type="match status" value="1"/>
</dbReference>
<evidence type="ECO:0000256" key="1">
    <source>
        <dbReference type="ARBA" id="ARBA00038376"/>
    </source>
</evidence>
<name>A0AAV9ND43_9EURO</name>
<dbReference type="InterPro" id="IPR051606">
    <property type="entry name" value="Polyketide_Oxido-like"/>
</dbReference>
<gene>
    <name evidence="3" type="ORF">LTR84_001307</name>
</gene>
<evidence type="ECO:0000259" key="2">
    <source>
        <dbReference type="Pfam" id="PF13460"/>
    </source>
</evidence>
<reference evidence="3 4" key="1">
    <citation type="submission" date="2023-08" db="EMBL/GenBank/DDBJ databases">
        <title>Black Yeasts Isolated from many extreme environments.</title>
        <authorList>
            <person name="Coleine C."/>
            <person name="Stajich J.E."/>
            <person name="Selbmann L."/>
        </authorList>
    </citation>
    <scope>NUCLEOTIDE SEQUENCE [LARGE SCALE GENOMIC DNA]</scope>
    <source>
        <strain evidence="3 4">CCFEE 5792</strain>
    </source>
</reference>
<evidence type="ECO:0000313" key="4">
    <source>
        <dbReference type="Proteomes" id="UP001358417"/>
    </source>
</evidence>
<dbReference type="InterPro" id="IPR036291">
    <property type="entry name" value="NAD(P)-bd_dom_sf"/>
</dbReference>
<dbReference type="Proteomes" id="UP001358417">
    <property type="component" value="Unassembled WGS sequence"/>
</dbReference>
<organism evidence="3 4">
    <name type="scientific">Exophiala bonariae</name>
    <dbReference type="NCBI Taxonomy" id="1690606"/>
    <lineage>
        <taxon>Eukaryota</taxon>
        <taxon>Fungi</taxon>
        <taxon>Dikarya</taxon>
        <taxon>Ascomycota</taxon>
        <taxon>Pezizomycotina</taxon>
        <taxon>Eurotiomycetes</taxon>
        <taxon>Chaetothyriomycetidae</taxon>
        <taxon>Chaetothyriales</taxon>
        <taxon>Herpotrichiellaceae</taxon>
        <taxon>Exophiala</taxon>
    </lineage>
</organism>
<comment type="caution">
    <text evidence="3">The sequence shown here is derived from an EMBL/GenBank/DDBJ whole genome shotgun (WGS) entry which is preliminary data.</text>
</comment>
<dbReference type="RefSeq" id="XP_064707190.1">
    <property type="nucleotide sequence ID" value="XM_064844932.1"/>
</dbReference>
<comment type="similarity">
    <text evidence="1">Belongs to the avfA family.</text>
</comment>
<feature type="domain" description="NAD(P)-binding" evidence="2">
    <location>
        <begin position="19"/>
        <end position="124"/>
    </location>
</feature>
<dbReference type="GeneID" id="89969528"/>
<proteinExistence type="inferred from homology"/>
<protein>
    <recommendedName>
        <fullName evidence="2">NAD(P)-binding domain-containing protein</fullName>
    </recommendedName>
</protein>
<dbReference type="PANTHER" id="PTHR43355:SF2">
    <property type="entry name" value="FLAVIN REDUCTASE (NADPH)"/>
    <property type="match status" value="1"/>
</dbReference>
<sequence>MADTSQKETRQIGVIGPAGFGGSYLCMELINRGHKVVGISRRPESLGQHPLYTPRPADVNALDIDELAEQFKGLDVLVNEYGPHSAGHEALQYMPFLEVTRKVILAARKAKVGYFVMVGGCGSLYMPNRGHQCVLESKDWWLAYRRGIADSEAHTVYMEERLGPMGSGLRAYRNARRSEREGRATDASRLVIKEYEDYVMSNDRALVFVTACRTSFMFFDGNTQFKWTFVSPSALYRPGKRTGQYGIRFNLLPLKGDEDDPTNLEGRLHGISAADLGVAIADEIENPTKEGKHWSAYGDLSDDQPTPSYVLLSDLSSSRTIR</sequence>
<dbReference type="PANTHER" id="PTHR43355">
    <property type="entry name" value="FLAVIN REDUCTASE (NADPH)"/>
    <property type="match status" value="1"/>
</dbReference>
<evidence type="ECO:0000313" key="3">
    <source>
        <dbReference type="EMBL" id="KAK5054417.1"/>
    </source>
</evidence>